<dbReference type="Gene3D" id="2.130.10.10">
    <property type="entry name" value="YVTN repeat-like/Quinoprotein amine dehydrogenase"/>
    <property type="match status" value="1"/>
</dbReference>
<reference evidence="1 2" key="1">
    <citation type="submission" date="2024-03" db="EMBL/GenBank/DDBJ databases">
        <title>The Acrasis kona genome and developmental transcriptomes reveal deep origins of eukaryotic multicellular pathways.</title>
        <authorList>
            <person name="Sheikh S."/>
            <person name="Fu C.-J."/>
            <person name="Brown M.W."/>
            <person name="Baldauf S.L."/>
        </authorList>
    </citation>
    <scope>NUCLEOTIDE SEQUENCE [LARGE SCALE GENOMIC DNA]</scope>
    <source>
        <strain evidence="1 2">ATCC MYA-3509</strain>
    </source>
</reference>
<sequence length="205" mass="22927">MHPYYSTSFSLQSQSSNAPISALLDNSHIISWNPFATNKFCVVSQASVHYYNVKEEFLKQSSQSANILNDELYDPNEVFSVVSSTNLQTPAKCVAWSPESQTTLALGLQSGRIVLDDSQRQEIVMEFVPRAQRACRCLSWNPVHTNLIAAGYEKARNDNNCLVWDINSVDAESSVVTNLDTASSYQTDRSDAMSFRYQAANHSNR</sequence>
<dbReference type="Proteomes" id="UP001431209">
    <property type="component" value="Unassembled WGS sequence"/>
</dbReference>
<gene>
    <name evidence="1" type="ORF">AKO1_008834</name>
</gene>
<evidence type="ECO:0000313" key="1">
    <source>
        <dbReference type="EMBL" id="KAL0488655.1"/>
    </source>
</evidence>
<evidence type="ECO:0000313" key="2">
    <source>
        <dbReference type="Proteomes" id="UP001431209"/>
    </source>
</evidence>
<keyword evidence="2" id="KW-1185">Reference proteome</keyword>
<proteinExistence type="predicted"/>
<dbReference type="AlphaFoldDB" id="A0AAW2ZIQ0"/>
<dbReference type="Pfam" id="PF21720">
    <property type="entry name" value="MIOS_WD40"/>
    <property type="match status" value="1"/>
</dbReference>
<comment type="caution">
    <text evidence="1">The sequence shown here is derived from an EMBL/GenBank/DDBJ whole genome shotgun (WGS) entry which is preliminary data.</text>
</comment>
<dbReference type="EMBL" id="JAOPGA020001460">
    <property type="protein sequence ID" value="KAL0488655.1"/>
    <property type="molecule type" value="Genomic_DNA"/>
</dbReference>
<dbReference type="PANTHER" id="PTHR16453">
    <property type="entry name" value="WD40 DOMAIN-CONTAINING PROTEIN MIO FAMILY MEMBER"/>
    <property type="match status" value="1"/>
</dbReference>
<protein>
    <submittedName>
        <fullName evidence="1">WD repeat-containing protein mio</fullName>
    </submittedName>
</protein>
<name>A0AAW2ZIQ0_9EUKA</name>
<dbReference type="PANTHER" id="PTHR16453:SF9">
    <property type="entry name" value="GATOR COMPLEX PROTEIN MIOS"/>
    <property type="match status" value="1"/>
</dbReference>
<dbReference type="SUPFAM" id="SSF50978">
    <property type="entry name" value="WD40 repeat-like"/>
    <property type="match status" value="1"/>
</dbReference>
<dbReference type="InterPro" id="IPR036322">
    <property type="entry name" value="WD40_repeat_dom_sf"/>
</dbReference>
<dbReference type="GO" id="GO:0005737">
    <property type="term" value="C:cytoplasm"/>
    <property type="evidence" value="ECO:0007669"/>
    <property type="project" value="TreeGrafter"/>
</dbReference>
<accession>A0AAW2ZIQ0</accession>
<dbReference type="InterPro" id="IPR015943">
    <property type="entry name" value="WD40/YVTN_repeat-like_dom_sf"/>
</dbReference>
<dbReference type="InterPro" id="IPR037593">
    <property type="entry name" value="MIOS/Sea4"/>
</dbReference>
<organism evidence="1 2">
    <name type="scientific">Acrasis kona</name>
    <dbReference type="NCBI Taxonomy" id="1008807"/>
    <lineage>
        <taxon>Eukaryota</taxon>
        <taxon>Discoba</taxon>
        <taxon>Heterolobosea</taxon>
        <taxon>Tetramitia</taxon>
        <taxon>Eutetramitia</taxon>
        <taxon>Acrasidae</taxon>
        <taxon>Acrasis</taxon>
    </lineage>
</organism>